<protein>
    <submittedName>
        <fullName evidence="2">Uncharacterized protein</fullName>
    </submittedName>
</protein>
<organism evidence="2 3">
    <name type="scientific">Berkelbacteria bacterium GW2011_GWA1_36_9</name>
    <dbReference type="NCBI Taxonomy" id="1618331"/>
    <lineage>
        <taxon>Bacteria</taxon>
        <taxon>Candidatus Berkelbacteria</taxon>
    </lineage>
</organism>
<dbReference type="Proteomes" id="UP000034508">
    <property type="component" value="Unassembled WGS sequence"/>
</dbReference>
<accession>A0A0G0FJK3</accession>
<keyword evidence="1" id="KW-1133">Transmembrane helix</keyword>
<reference evidence="2 3" key="1">
    <citation type="journal article" date="2015" name="Nature">
        <title>rRNA introns, odd ribosomes, and small enigmatic genomes across a large radiation of phyla.</title>
        <authorList>
            <person name="Brown C.T."/>
            <person name="Hug L.A."/>
            <person name="Thomas B.C."/>
            <person name="Sharon I."/>
            <person name="Castelle C.J."/>
            <person name="Singh A."/>
            <person name="Wilkins M.J."/>
            <person name="Williams K.H."/>
            <person name="Banfield J.F."/>
        </authorList>
    </citation>
    <scope>NUCLEOTIDE SEQUENCE [LARGE SCALE GENOMIC DNA]</scope>
</reference>
<gene>
    <name evidence="2" type="ORF">US31_C0011G0004</name>
</gene>
<keyword evidence="1" id="KW-0812">Transmembrane</keyword>
<sequence length="73" mass="8910">MYIFLIIWFLFLFVYIIFNIYGLYRVCAMRFKGDAVSRMVMIYLVAMFIIIFLSILFISHLDWSKSLKDIFKF</sequence>
<evidence type="ECO:0000256" key="1">
    <source>
        <dbReference type="SAM" id="Phobius"/>
    </source>
</evidence>
<feature type="transmembrane region" description="Helical" evidence="1">
    <location>
        <begin position="6"/>
        <end position="28"/>
    </location>
</feature>
<feature type="transmembrane region" description="Helical" evidence="1">
    <location>
        <begin position="40"/>
        <end position="61"/>
    </location>
</feature>
<keyword evidence="1" id="KW-0472">Membrane</keyword>
<proteinExistence type="predicted"/>
<evidence type="ECO:0000313" key="3">
    <source>
        <dbReference type="Proteomes" id="UP000034508"/>
    </source>
</evidence>
<dbReference type="EMBL" id="LBSM01000011">
    <property type="protein sequence ID" value="KKQ18022.1"/>
    <property type="molecule type" value="Genomic_DNA"/>
</dbReference>
<evidence type="ECO:0000313" key="2">
    <source>
        <dbReference type="EMBL" id="KKQ18022.1"/>
    </source>
</evidence>
<comment type="caution">
    <text evidence="2">The sequence shown here is derived from an EMBL/GenBank/DDBJ whole genome shotgun (WGS) entry which is preliminary data.</text>
</comment>
<name>A0A0G0FJK3_9BACT</name>
<dbReference type="AlphaFoldDB" id="A0A0G0FJK3"/>